<proteinExistence type="inferred from homology"/>
<comment type="similarity">
    <text evidence="1">Belongs to the protein kinase superfamily. ADCK protein kinase family.</text>
</comment>
<reference evidence="3 4" key="1">
    <citation type="journal article" date="2024" name="Nat. Commun.">
        <title>Phylogenomics reveals the evolutionary origins of lichenization in chlorophyte algae.</title>
        <authorList>
            <person name="Puginier C."/>
            <person name="Libourel C."/>
            <person name="Otte J."/>
            <person name="Skaloud P."/>
            <person name="Haon M."/>
            <person name="Grisel S."/>
            <person name="Petersen M."/>
            <person name="Berrin J.G."/>
            <person name="Delaux P.M."/>
            <person name="Dal Grande F."/>
            <person name="Keller J."/>
        </authorList>
    </citation>
    <scope>NUCLEOTIDE SEQUENCE [LARGE SCALE GENOMIC DNA]</scope>
    <source>
        <strain evidence="3 4">SAG 2043</strain>
    </source>
</reference>
<accession>A0AAW1PGK6</accession>
<dbReference type="PANTHER" id="PTHR45890">
    <property type="entry name" value="AARF DOMAIN CONTAINING KINASE 2 (PREDICTED)"/>
    <property type="match status" value="1"/>
</dbReference>
<dbReference type="EMBL" id="JALJOR010000011">
    <property type="protein sequence ID" value="KAK9808945.1"/>
    <property type="molecule type" value="Genomic_DNA"/>
</dbReference>
<protein>
    <recommendedName>
        <fullName evidence="2">ABC1 atypical kinase-like domain-containing protein</fullName>
    </recommendedName>
</protein>
<dbReference type="AlphaFoldDB" id="A0AAW1PGK6"/>
<organism evidence="3 4">
    <name type="scientific">[Myrmecia] bisecta</name>
    <dbReference type="NCBI Taxonomy" id="41462"/>
    <lineage>
        <taxon>Eukaryota</taxon>
        <taxon>Viridiplantae</taxon>
        <taxon>Chlorophyta</taxon>
        <taxon>core chlorophytes</taxon>
        <taxon>Trebouxiophyceae</taxon>
        <taxon>Trebouxiales</taxon>
        <taxon>Trebouxiaceae</taxon>
        <taxon>Myrmecia</taxon>
    </lineage>
</organism>
<name>A0AAW1PGK6_9CHLO</name>
<dbReference type="Proteomes" id="UP001489004">
    <property type="component" value="Unassembled WGS sequence"/>
</dbReference>
<evidence type="ECO:0000256" key="1">
    <source>
        <dbReference type="ARBA" id="ARBA00009670"/>
    </source>
</evidence>
<evidence type="ECO:0000313" key="3">
    <source>
        <dbReference type="EMBL" id="KAK9808945.1"/>
    </source>
</evidence>
<comment type="caution">
    <text evidence="3">The sequence shown here is derived from an EMBL/GenBank/DDBJ whole genome shotgun (WGS) entry which is preliminary data.</text>
</comment>
<sequence>MGRSQRAVELYSLAGGLLRSAEAGSAWQRCSGQVSTSCRASATITCQQTFSTLQPLTSRITFQPASTAGLSVGQLARLFQGTTHGSRSQLCQAGGTRWRPACTIAPSIRSWCSATSSTARTVAHQRPTGWQAWLPREWALRPAFSVRVAIINAVYTAGGHVHRMLPLLLAEALRRDSRWAGCFAGPAYEYVVAADDAEEQMRKRTGLRAVAWQVKEALSDLLRFIWLALLFGPVAITAPLAFKCGVAREAWMQGFRRTLETAGPAFIKWGQWAATRHDLFPPDMCSALEAMQTRAPAHSLDYTQKAIQRAFGVSVSQLFSKFEEQPTASGSIGQVYKAVLSSKGARNTGMEPGTVVAVKVRHPGVGKSIQRDFALMIRIAQVAGLVPAIRKLHLEDSLRQFAAPLREQVDLALEARHLWQFNYNFRHNKNVRFPFPIYPLVAPEVLVETFEEGESISRYVALGPTGSFNSRLAALGSKTMLQMMLVDNLIHSDLHPGNILVALDPPPGPLLSSLAHLLKGLAPYGVQVPKKWLQPRIVLLDVGMATHLSREDQTNMYNLFRAFAFMDGAAVARWTLAFAGQEQTCPDPPAFQAALAKYFEAFEEGCKIPSSEYSNGAEAMSAVLELVREHEVVLPGHICAVVVTTLVLEGWSSKLDPAHSILGQVETLVAADAASWGERIAAAVDEIMTGDQHIMPI</sequence>
<dbReference type="InterPro" id="IPR011009">
    <property type="entry name" value="Kinase-like_dom_sf"/>
</dbReference>
<evidence type="ECO:0000259" key="2">
    <source>
        <dbReference type="Pfam" id="PF03109"/>
    </source>
</evidence>
<dbReference type="InterPro" id="IPR004147">
    <property type="entry name" value="ABC1_dom"/>
</dbReference>
<keyword evidence="4" id="KW-1185">Reference proteome</keyword>
<gene>
    <name evidence="3" type="ORF">WJX72_006758</name>
</gene>
<dbReference type="PANTHER" id="PTHR45890:SF1">
    <property type="entry name" value="AARF DOMAIN CONTAINING KINASE 2"/>
    <property type="match status" value="1"/>
</dbReference>
<dbReference type="CDD" id="cd13971">
    <property type="entry name" value="ADCK2-like"/>
    <property type="match status" value="1"/>
</dbReference>
<feature type="domain" description="ABC1 atypical kinase-like" evidence="2">
    <location>
        <begin position="291"/>
        <end position="572"/>
    </location>
</feature>
<dbReference type="SUPFAM" id="SSF56112">
    <property type="entry name" value="Protein kinase-like (PK-like)"/>
    <property type="match status" value="1"/>
</dbReference>
<dbReference type="InterPro" id="IPR044095">
    <property type="entry name" value="ADCK2_dom"/>
</dbReference>
<dbReference type="InterPro" id="IPR052402">
    <property type="entry name" value="ADCK_kinase"/>
</dbReference>
<evidence type="ECO:0000313" key="4">
    <source>
        <dbReference type="Proteomes" id="UP001489004"/>
    </source>
</evidence>
<dbReference type="Pfam" id="PF03109">
    <property type="entry name" value="ABC1"/>
    <property type="match status" value="1"/>
</dbReference>